<dbReference type="GO" id="GO:0006935">
    <property type="term" value="P:chemotaxis"/>
    <property type="evidence" value="ECO:0007669"/>
    <property type="project" value="UniProtKB-ARBA"/>
</dbReference>
<dbReference type="InterPro" id="IPR003660">
    <property type="entry name" value="HAMP_dom"/>
</dbReference>
<evidence type="ECO:0000256" key="9">
    <source>
        <dbReference type="PROSITE-ProRule" id="PRU00284"/>
    </source>
</evidence>
<evidence type="ECO:0000259" key="13">
    <source>
        <dbReference type="PROSITE" id="PS51753"/>
    </source>
</evidence>
<comment type="caution">
    <text evidence="14">The sequence shown here is derived from an EMBL/GenBank/DDBJ whole genome shotgun (WGS) entry which is preliminary data.</text>
</comment>
<dbReference type="CDD" id="cd06225">
    <property type="entry name" value="HAMP"/>
    <property type="match status" value="1"/>
</dbReference>
<comment type="subcellular location">
    <subcellularLocation>
        <location evidence="1">Cell membrane</location>
        <topology evidence="1">Multi-pass membrane protein</topology>
    </subcellularLocation>
</comment>
<dbReference type="InterPro" id="IPR004089">
    <property type="entry name" value="MCPsignal_dom"/>
</dbReference>
<evidence type="ECO:0000256" key="8">
    <source>
        <dbReference type="ARBA" id="ARBA00029447"/>
    </source>
</evidence>
<dbReference type="InterPro" id="IPR024478">
    <property type="entry name" value="HlyB_4HB_MCP"/>
</dbReference>
<keyword evidence="2" id="KW-1003">Cell membrane</keyword>
<keyword evidence="15" id="KW-1185">Reference proteome</keyword>
<evidence type="ECO:0000256" key="3">
    <source>
        <dbReference type="ARBA" id="ARBA00022481"/>
    </source>
</evidence>
<dbReference type="PANTHER" id="PTHR32089">
    <property type="entry name" value="METHYL-ACCEPTING CHEMOTAXIS PROTEIN MCPB"/>
    <property type="match status" value="1"/>
</dbReference>
<dbReference type="Gene3D" id="1.10.287.950">
    <property type="entry name" value="Methyl-accepting chemotaxis protein"/>
    <property type="match status" value="1"/>
</dbReference>
<evidence type="ECO:0000256" key="5">
    <source>
        <dbReference type="ARBA" id="ARBA00022989"/>
    </source>
</evidence>
<feature type="transmembrane region" description="Helical" evidence="10">
    <location>
        <begin position="9"/>
        <end position="30"/>
    </location>
</feature>
<evidence type="ECO:0000256" key="4">
    <source>
        <dbReference type="ARBA" id="ARBA00022692"/>
    </source>
</evidence>
<evidence type="ECO:0000256" key="7">
    <source>
        <dbReference type="ARBA" id="ARBA00023224"/>
    </source>
</evidence>
<proteinExistence type="inferred from homology"/>
<dbReference type="SMART" id="SM01358">
    <property type="entry name" value="HBM"/>
    <property type="match status" value="1"/>
</dbReference>
<evidence type="ECO:0000256" key="6">
    <source>
        <dbReference type="ARBA" id="ARBA00023136"/>
    </source>
</evidence>
<keyword evidence="6 10" id="KW-0472">Membrane</keyword>
<dbReference type="EMBL" id="WKJZ01000004">
    <property type="protein sequence ID" value="MVW77028.1"/>
    <property type="molecule type" value="Genomic_DNA"/>
</dbReference>
<dbReference type="CDD" id="cd11386">
    <property type="entry name" value="MCP_signal"/>
    <property type="match status" value="1"/>
</dbReference>
<dbReference type="AlphaFoldDB" id="A0A6I4KZ06"/>
<evidence type="ECO:0000313" key="14">
    <source>
        <dbReference type="EMBL" id="MVW77028.1"/>
    </source>
</evidence>
<evidence type="ECO:0000313" key="15">
    <source>
        <dbReference type="Proteomes" id="UP000429555"/>
    </source>
</evidence>
<organism evidence="14 15">
    <name type="scientific">Pseudomonas xionganensis</name>
    <dbReference type="NCBI Taxonomy" id="2654845"/>
    <lineage>
        <taxon>Bacteria</taxon>
        <taxon>Pseudomonadati</taxon>
        <taxon>Pseudomonadota</taxon>
        <taxon>Gammaproteobacteria</taxon>
        <taxon>Pseudomonadales</taxon>
        <taxon>Pseudomonadaceae</taxon>
        <taxon>Pseudomonas</taxon>
    </lineage>
</organism>
<dbReference type="FunFam" id="1.10.287.950:FF:000001">
    <property type="entry name" value="Methyl-accepting chemotaxis sensory transducer"/>
    <property type="match status" value="1"/>
</dbReference>
<evidence type="ECO:0000259" key="12">
    <source>
        <dbReference type="PROSITE" id="PS50885"/>
    </source>
</evidence>
<keyword evidence="7 9" id="KW-0807">Transducer</keyword>
<dbReference type="SUPFAM" id="SSF58104">
    <property type="entry name" value="Methyl-accepting chemotaxis protein (MCP) signaling domain"/>
    <property type="match status" value="1"/>
</dbReference>
<comment type="similarity">
    <text evidence="8">Belongs to the methyl-accepting chemotaxis (MCP) protein family.</text>
</comment>
<dbReference type="Proteomes" id="UP000429555">
    <property type="component" value="Unassembled WGS sequence"/>
</dbReference>
<dbReference type="GO" id="GO:0005886">
    <property type="term" value="C:plasma membrane"/>
    <property type="evidence" value="ECO:0007669"/>
    <property type="project" value="UniProtKB-SubCell"/>
</dbReference>
<evidence type="ECO:0000256" key="1">
    <source>
        <dbReference type="ARBA" id="ARBA00004651"/>
    </source>
</evidence>
<evidence type="ECO:0000256" key="2">
    <source>
        <dbReference type="ARBA" id="ARBA00022475"/>
    </source>
</evidence>
<dbReference type="PROSITE" id="PS51753">
    <property type="entry name" value="HBM"/>
    <property type="match status" value="1"/>
</dbReference>
<dbReference type="PANTHER" id="PTHR32089:SF119">
    <property type="entry name" value="METHYL-ACCEPTING CHEMOTAXIS PROTEIN CTPL"/>
    <property type="match status" value="1"/>
</dbReference>
<keyword evidence="3" id="KW-0488">Methylation</keyword>
<dbReference type="InterPro" id="IPR032255">
    <property type="entry name" value="HBM"/>
</dbReference>
<feature type="domain" description="HAMP" evidence="12">
    <location>
        <begin position="322"/>
        <end position="376"/>
    </location>
</feature>
<dbReference type="PROSITE" id="PS50885">
    <property type="entry name" value="HAMP"/>
    <property type="match status" value="1"/>
</dbReference>
<dbReference type="Pfam" id="PF12729">
    <property type="entry name" value="4HB_MCP_1"/>
    <property type="match status" value="1"/>
</dbReference>
<accession>A0A6I4KZ06</accession>
<gene>
    <name evidence="14" type="ORF">GJV18_17045</name>
</gene>
<dbReference type="PROSITE" id="PS50111">
    <property type="entry name" value="CHEMOTAXIS_TRANSDUC_2"/>
    <property type="match status" value="1"/>
</dbReference>
<dbReference type="Pfam" id="PF00015">
    <property type="entry name" value="MCPsignal"/>
    <property type="match status" value="1"/>
</dbReference>
<keyword evidence="4 10" id="KW-0812">Transmembrane</keyword>
<dbReference type="GO" id="GO:0007165">
    <property type="term" value="P:signal transduction"/>
    <property type="evidence" value="ECO:0007669"/>
    <property type="project" value="UniProtKB-KW"/>
</dbReference>
<reference evidence="14 15" key="1">
    <citation type="submission" date="2019-11" db="EMBL/GenBank/DDBJ databases">
        <title>Pseudomonas flavidum sp. nov., isolated from Baiyang Lake.</title>
        <authorList>
            <person name="Zhao Y."/>
        </authorList>
    </citation>
    <scope>NUCLEOTIDE SEQUENCE [LARGE SCALE GENOMIC DNA]</scope>
    <source>
        <strain evidence="15">R-22-3 w-18</strain>
    </source>
</reference>
<dbReference type="SMART" id="SM00283">
    <property type="entry name" value="MA"/>
    <property type="match status" value="1"/>
</dbReference>
<dbReference type="SMART" id="SM00304">
    <property type="entry name" value="HAMP"/>
    <property type="match status" value="1"/>
</dbReference>
<feature type="domain" description="Methyl-accepting transducer" evidence="11">
    <location>
        <begin position="381"/>
        <end position="617"/>
    </location>
</feature>
<feature type="transmembrane region" description="Helical" evidence="10">
    <location>
        <begin position="301"/>
        <end position="325"/>
    </location>
</feature>
<name>A0A6I4KZ06_9PSED</name>
<keyword evidence="5 10" id="KW-1133">Transmembrane helix</keyword>
<feature type="domain" description="HBM" evidence="13">
    <location>
        <begin position="48"/>
        <end position="288"/>
    </location>
</feature>
<evidence type="ECO:0000259" key="11">
    <source>
        <dbReference type="PROSITE" id="PS50111"/>
    </source>
</evidence>
<evidence type="ECO:0000256" key="10">
    <source>
        <dbReference type="SAM" id="Phobius"/>
    </source>
</evidence>
<sequence>MGWFANLRIAYKIAIVPFVLCMLLIVLGVVSSLSLRNIADRVEVVTRDLGPSIDWVAQVSDNMARLQLSVSQYARTGDSASETLFAELDGRLREALQETSERLHEPEQQALLESMQQLQAQYSDLFREQLVPLSQRRQALISGELSEHGPAIEQVLSAVLTNAQQSFNLDAVFYASAAMRHLLLGSQYLYQFLQENQEAQVKAFSRELDSARSMISVLRDRSSSERLTAQLTQALDSLERYKTASARVVELVNQRNATLEQMNDIDPQIADLARRLQQYLMTGMQAAAQAADATVLQVNQLLWSLLLAALLFGVLLAYGVGRALVQGLSQINLMLQDMAEGEGDLTKRLPVRGRDDLGLLASSFNTFVEKIRATVSEVALASRTLEKAGEDLQQSAQRAHQDVEQQRDESAQIASAMIQMAASAQEMAQGAEHGQQLSRDTRIAADEGLRCVEGNRQAMQSLTDKVARLAEVIESLSADSERIGSVLAVIGSIAEQTNLLALNAAIEAARAGDQGRGFAVVADEVRSLAQRTQASTEEIQDIIQTLQRRSQSSIEMMSESREAVTLAHGSAEKTSQSLQCITQAVDAIDQNIQQLVAAAGEQAKVAEDVGAGVVRANSISEDTYATVERTRAAAQSIRELESQLSRLIEQFQT</sequence>
<protein>
    <submittedName>
        <fullName evidence="14">HAMP domain-containing protein</fullName>
    </submittedName>
</protein>
<dbReference type="Pfam" id="PF00672">
    <property type="entry name" value="HAMP"/>
    <property type="match status" value="1"/>
</dbReference>